<dbReference type="InterPro" id="IPR044651">
    <property type="entry name" value="OTSB-like"/>
</dbReference>
<evidence type="ECO:0000256" key="2">
    <source>
        <dbReference type="ARBA" id="ARBA00008770"/>
    </source>
</evidence>
<evidence type="ECO:0000256" key="1">
    <source>
        <dbReference type="ARBA" id="ARBA00005199"/>
    </source>
</evidence>
<name>A0A1I1FN32_9GAMM</name>
<comment type="pathway">
    <text evidence="1 4">Glycan biosynthesis; trehalose biosynthesis.</text>
</comment>
<evidence type="ECO:0000313" key="6">
    <source>
        <dbReference type="Proteomes" id="UP000199046"/>
    </source>
</evidence>
<dbReference type="UniPathway" id="UPA00299"/>
<gene>
    <name evidence="5" type="ORF">SAMN05421848_0120</name>
</gene>
<dbReference type="Gene3D" id="3.40.50.1000">
    <property type="entry name" value="HAD superfamily/HAD-like"/>
    <property type="match status" value="1"/>
</dbReference>
<evidence type="ECO:0000256" key="3">
    <source>
        <dbReference type="ARBA" id="ARBA00022801"/>
    </source>
</evidence>
<protein>
    <recommendedName>
        <fullName evidence="4">Trehalose 6-phosphate phosphatase</fullName>
        <ecNumber evidence="4">3.1.3.12</ecNumber>
    </recommendedName>
</protein>
<keyword evidence="6" id="KW-1185">Reference proteome</keyword>
<dbReference type="GO" id="GO:0000287">
    <property type="term" value="F:magnesium ion binding"/>
    <property type="evidence" value="ECO:0007669"/>
    <property type="project" value="UniProtKB-ARBA"/>
</dbReference>
<dbReference type="PANTHER" id="PTHR43768">
    <property type="entry name" value="TREHALOSE 6-PHOSPHATE PHOSPHATASE"/>
    <property type="match status" value="1"/>
</dbReference>
<dbReference type="InterPro" id="IPR023214">
    <property type="entry name" value="HAD_sf"/>
</dbReference>
<dbReference type="NCBIfam" id="TIGR01484">
    <property type="entry name" value="HAD-SF-IIB"/>
    <property type="match status" value="1"/>
</dbReference>
<dbReference type="Proteomes" id="UP000199046">
    <property type="component" value="Unassembled WGS sequence"/>
</dbReference>
<dbReference type="AlphaFoldDB" id="A0A1I1FN32"/>
<dbReference type="InterPro" id="IPR006379">
    <property type="entry name" value="HAD-SF_hydro_IIB"/>
</dbReference>
<dbReference type="EC" id="3.1.3.12" evidence="4"/>
<dbReference type="InterPro" id="IPR036412">
    <property type="entry name" value="HAD-like_sf"/>
</dbReference>
<proteinExistence type="inferred from homology"/>
<evidence type="ECO:0000256" key="4">
    <source>
        <dbReference type="RuleBase" id="RU361117"/>
    </source>
</evidence>
<accession>A0A1I1FN32</accession>
<comment type="function">
    <text evidence="4">Removes the phosphate from trehalose 6-phosphate to produce free trehalose.</text>
</comment>
<keyword evidence="4" id="KW-0479">Metal-binding</keyword>
<dbReference type="SUPFAM" id="SSF56784">
    <property type="entry name" value="HAD-like"/>
    <property type="match status" value="1"/>
</dbReference>
<dbReference type="NCBIfam" id="TIGR00685">
    <property type="entry name" value="T6PP"/>
    <property type="match status" value="1"/>
</dbReference>
<dbReference type="GO" id="GO:0005992">
    <property type="term" value="P:trehalose biosynthetic process"/>
    <property type="evidence" value="ECO:0007669"/>
    <property type="project" value="UniProtKB-UniPathway"/>
</dbReference>
<organism evidence="5 6">
    <name type="scientific">Kushneria avicenniae</name>
    <dbReference type="NCBI Taxonomy" id="402385"/>
    <lineage>
        <taxon>Bacteria</taxon>
        <taxon>Pseudomonadati</taxon>
        <taxon>Pseudomonadota</taxon>
        <taxon>Gammaproteobacteria</taxon>
        <taxon>Oceanospirillales</taxon>
        <taxon>Halomonadaceae</taxon>
        <taxon>Kushneria</taxon>
    </lineage>
</organism>
<dbReference type="RefSeq" id="WP_090129791.1">
    <property type="nucleotide sequence ID" value="NZ_FOLY01000001.1"/>
</dbReference>
<keyword evidence="4" id="KW-0460">Magnesium</keyword>
<dbReference type="OrthoDB" id="9816160at2"/>
<comment type="catalytic activity">
    <reaction evidence="4">
        <text>alpha,alpha-trehalose 6-phosphate + H2O = alpha,alpha-trehalose + phosphate</text>
        <dbReference type="Rhea" id="RHEA:23420"/>
        <dbReference type="ChEBI" id="CHEBI:15377"/>
        <dbReference type="ChEBI" id="CHEBI:16551"/>
        <dbReference type="ChEBI" id="CHEBI:43474"/>
        <dbReference type="ChEBI" id="CHEBI:58429"/>
        <dbReference type="EC" id="3.1.3.12"/>
    </reaction>
</comment>
<dbReference type="EMBL" id="FOLY01000001">
    <property type="protein sequence ID" value="SFB98440.1"/>
    <property type="molecule type" value="Genomic_DNA"/>
</dbReference>
<dbReference type="InterPro" id="IPR003337">
    <property type="entry name" value="Trehalose_PPase"/>
</dbReference>
<evidence type="ECO:0000313" key="5">
    <source>
        <dbReference type="EMBL" id="SFB98440.1"/>
    </source>
</evidence>
<sequence>MVKSIANEDTPALPRQDRSWALFLDLDGTLVELVDHPDHIVVDDALKTRLQTLTTLLDGAVAVISGRAIDDLDRHLTLPTLAMSGQHGAEWRDSQGERHIAEHHQKALEAVRQRVNEQVRRDEALYLEDKGASLALHYRHHPEAGDILKSELSALIEEYPDALELHQGKLVFEIKGCGYDKGTALERFLTVPPFSQRCPVFIGDDRTDEDGFRTVNAHQGMAIKVGTGDTIAGSRLKNPDAVHEWLDQWIDRLQHS</sequence>
<dbReference type="Gene3D" id="3.30.70.1020">
    <property type="entry name" value="Trehalose-6-phosphate phosphatase related protein, domain 2"/>
    <property type="match status" value="1"/>
</dbReference>
<keyword evidence="3 4" id="KW-0378">Hydrolase</keyword>
<comment type="cofactor">
    <cofactor evidence="4">
        <name>Mg(2+)</name>
        <dbReference type="ChEBI" id="CHEBI:18420"/>
    </cofactor>
</comment>
<dbReference type="Pfam" id="PF02358">
    <property type="entry name" value="Trehalose_PPase"/>
    <property type="match status" value="1"/>
</dbReference>
<reference evidence="6" key="1">
    <citation type="submission" date="2016-10" db="EMBL/GenBank/DDBJ databases">
        <authorList>
            <person name="Varghese N."/>
            <person name="Submissions S."/>
        </authorList>
    </citation>
    <scope>NUCLEOTIDE SEQUENCE [LARGE SCALE GENOMIC DNA]</scope>
    <source>
        <strain evidence="6">DSM 23439</strain>
    </source>
</reference>
<dbReference type="GO" id="GO:0004805">
    <property type="term" value="F:trehalose-phosphatase activity"/>
    <property type="evidence" value="ECO:0007669"/>
    <property type="project" value="UniProtKB-EC"/>
</dbReference>
<dbReference type="PANTHER" id="PTHR43768:SF3">
    <property type="entry name" value="TREHALOSE 6-PHOSPHATE PHOSPHATASE"/>
    <property type="match status" value="1"/>
</dbReference>
<comment type="similarity">
    <text evidence="2 4">Belongs to the trehalose phosphatase family.</text>
</comment>
<dbReference type="STRING" id="402385.SAMN05421848_0120"/>
<dbReference type="CDD" id="cd01627">
    <property type="entry name" value="HAD_TPP"/>
    <property type="match status" value="1"/>
</dbReference>